<dbReference type="SUPFAM" id="SSF56784">
    <property type="entry name" value="HAD-like"/>
    <property type="match status" value="1"/>
</dbReference>
<dbReference type="GO" id="GO:0006206">
    <property type="term" value="P:pyrimidine nucleobase metabolic process"/>
    <property type="evidence" value="ECO:0007669"/>
    <property type="project" value="TreeGrafter"/>
</dbReference>
<proteinExistence type="predicted"/>
<dbReference type="EMBL" id="JAINWA010000003">
    <property type="protein sequence ID" value="MCD1655825.1"/>
    <property type="molecule type" value="Genomic_DNA"/>
</dbReference>
<name>A0AAE3JL27_9SPIR</name>
<dbReference type="PANTHER" id="PTHR47438:SF1">
    <property type="entry name" value="PHOSPHATE METABOLISM PROTEIN 8-RELATED"/>
    <property type="match status" value="1"/>
</dbReference>
<evidence type="ECO:0000313" key="1">
    <source>
        <dbReference type="EMBL" id="MCD1655825.1"/>
    </source>
</evidence>
<dbReference type="InterPro" id="IPR036412">
    <property type="entry name" value="HAD-like_sf"/>
</dbReference>
<dbReference type="NCBIfam" id="TIGR01509">
    <property type="entry name" value="HAD-SF-IA-v3"/>
    <property type="match status" value="1"/>
</dbReference>
<dbReference type="AlphaFoldDB" id="A0AAE3JL27"/>
<dbReference type="RefSeq" id="WP_230757707.1">
    <property type="nucleotide sequence ID" value="NZ_JAINWA010000003.1"/>
</dbReference>
<accession>A0AAE3JL27</accession>
<dbReference type="SFLD" id="SFLDG01129">
    <property type="entry name" value="C1.5:_HAD__Beta-PGM__Phosphata"/>
    <property type="match status" value="1"/>
</dbReference>
<dbReference type="Pfam" id="PF00702">
    <property type="entry name" value="Hydrolase"/>
    <property type="match status" value="1"/>
</dbReference>
<dbReference type="PANTHER" id="PTHR47438">
    <property type="entry name" value="PHOSPHATE METABOLISM PROTEIN 8-RELATED"/>
    <property type="match status" value="1"/>
</dbReference>
<gene>
    <name evidence="1" type="ORF">K7J14_14095</name>
</gene>
<keyword evidence="1" id="KW-0378">Hydrolase</keyword>
<protein>
    <submittedName>
        <fullName evidence="1">HAD-IA family hydrolase</fullName>
    </submittedName>
</protein>
<dbReference type="InterPro" id="IPR006439">
    <property type="entry name" value="HAD-SF_hydro_IA"/>
</dbReference>
<organism evidence="1 2">
    <name type="scientific">Teretinema zuelzerae</name>
    <dbReference type="NCBI Taxonomy" id="156"/>
    <lineage>
        <taxon>Bacteria</taxon>
        <taxon>Pseudomonadati</taxon>
        <taxon>Spirochaetota</taxon>
        <taxon>Spirochaetia</taxon>
        <taxon>Spirochaetales</taxon>
        <taxon>Treponemataceae</taxon>
        <taxon>Teretinema</taxon>
    </lineage>
</organism>
<dbReference type="SFLD" id="SFLDG01132">
    <property type="entry name" value="C1.5.3:_5'-Nucleotidase_Like"/>
    <property type="match status" value="1"/>
</dbReference>
<dbReference type="GO" id="GO:0008252">
    <property type="term" value="F:nucleotidase activity"/>
    <property type="evidence" value="ECO:0007669"/>
    <property type="project" value="TreeGrafter"/>
</dbReference>
<comment type="caution">
    <text evidence="1">The sequence shown here is derived from an EMBL/GenBank/DDBJ whole genome shotgun (WGS) entry which is preliminary data.</text>
</comment>
<dbReference type="Gene3D" id="3.40.50.1000">
    <property type="entry name" value="HAD superfamily/HAD-like"/>
    <property type="match status" value="1"/>
</dbReference>
<dbReference type="InterPro" id="IPR023214">
    <property type="entry name" value="HAD_sf"/>
</dbReference>
<dbReference type="InterPro" id="IPR052791">
    <property type="entry name" value="SSM1_domain"/>
</dbReference>
<keyword evidence="2" id="KW-1185">Reference proteome</keyword>
<dbReference type="InterPro" id="IPR010237">
    <property type="entry name" value="Pyr-5-nucltdase"/>
</dbReference>
<reference evidence="1" key="1">
    <citation type="submission" date="2021-08" db="EMBL/GenBank/DDBJ databases">
        <title>Comparative analyses of Brucepasteria parasyntrophica and Teretinema zuelzerae.</title>
        <authorList>
            <person name="Song Y."/>
            <person name="Brune A."/>
        </authorList>
    </citation>
    <scope>NUCLEOTIDE SEQUENCE</scope>
    <source>
        <strain evidence="1">DSM 1903</strain>
    </source>
</reference>
<evidence type="ECO:0000313" key="2">
    <source>
        <dbReference type="Proteomes" id="UP001198163"/>
    </source>
</evidence>
<sequence>MIEHLLLDLDNTLYPASSGMDEGITNRMMKFVADFLRVPIDEGQSMRAAALPGYGTTLEWLKSEHNLKDEQSYFNAVHPPSELTELQKDENLRPYLLSLKKPMTLLTNAPMAHAQRVLDFFGISDLFLGVFDITYHNGAGKPHPDSYLTTLAAVGHTVTDSLFVDDHMKYVRGYKEVGGKAVLVDETGKYETLAMSEGFGYIRNIYQLAEMLTEY</sequence>
<dbReference type="GO" id="GO:0009166">
    <property type="term" value="P:nucleotide catabolic process"/>
    <property type="evidence" value="ECO:0007669"/>
    <property type="project" value="TreeGrafter"/>
</dbReference>
<dbReference type="SFLD" id="SFLDS00003">
    <property type="entry name" value="Haloacid_Dehalogenase"/>
    <property type="match status" value="1"/>
</dbReference>
<dbReference type="Proteomes" id="UP001198163">
    <property type="component" value="Unassembled WGS sequence"/>
</dbReference>
<dbReference type="Gene3D" id="1.10.150.450">
    <property type="match status" value="1"/>
</dbReference>